<dbReference type="CDD" id="cd07714">
    <property type="entry name" value="RNaseJ_MBL-fold"/>
    <property type="match status" value="1"/>
</dbReference>
<evidence type="ECO:0000256" key="1">
    <source>
        <dbReference type="ARBA" id="ARBA00022490"/>
    </source>
</evidence>
<evidence type="ECO:0000256" key="6">
    <source>
        <dbReference type="ARBA" id="ARBA00022833"/>
    </source>
</evidence>
<evidence type="ECO:0000256" key="2">
    <source>
        <dbReference type="ARBA" id="ARBA00022722"/>
    </source>
</evidence>
<dbReference type="Pfam" id="PF00753">
    <property type="entry name" value="Lactamase_B"/>
    <property type="match status" value="1"/>
</dbReference>
<dbReference type="Gene3D" id="3.60.15.10">
    <property type="entry name" value="Ribonuclease Z/Hydroxyacylglutathione hydrolase-like"/>
    <property type="match status" value="1"/>
</dbReference>
<dbReference type="PROSITE" id="PS01292">
    <property type="entry name" value="UPF0036"/>
    <property type="match status" value="1"/>
</dbReference>
<dbReference type="SMART" id="SM00849">
    <property type="entry name" value="Lactamase_B"/>
    <property type="match status" value="1"/>
</dbReference>
<protein>
    <recommendedName>
        <fullName evidence="9">Metallo-beta-lactamase domain-containing protein</fullName>
    </recommendedName>
</protein>
<proteinExistence type="inferred from homology"/>
<dbReference type="Pfam" id="PF17770">
    <property type="entry name" value="RNase_J_C"/>
    <property type="match status" value="1"/>
</dbReference>
<keyword evidence="7" id="KW-0269">Exonuclease</keyword>
<dbReference type="InterPro" id="IPR030854">
    <property type="entry name" value="RNase_J_bac"/>
</dbReference>
<dbReference type="PANTHER" id="PTHR43694">
    <property type="entry name" value="RIBONUCLEASE J"/>
    <property type="match status" value="1"/>
</dbReference>
<dbReference type="GO" id="GO:0004534">
    <property type="term" value="F:5'-3' RNA exonuclease activity"/>
    <property type="evidence" value="ECO:0007669"/>
    <property type="project" value="InterPro"/>
</dbReference>
<dbReference type="SUPFAM" id="SSF56281">
    <property type="entry name" value="Metallo-hydrolase/oxidoreductase"/>
    <property type="match status" value="1"/>
</dbReference>
<name>A0A382CA55_9ZZZZ</name>
<evidence type="ECO:0000256" key="3">
    <source>
        <dbReference type="ARBA" id="ARBA00022723"/>
    </source>
</evidence>
<dbReference type="Gene3D" id="3.40.50.10710">
    <property type="entry name" value="Metallo-hydrolase/oxidoreductase"/>
    <property type="match status" value="1"/>
</dbReference>
<reference evidence="10" key="1">
    <citation type="submission" date="2018-05" db="EMBL/GenBank/DDBJ databases">
        <authorList>
            <person name="Lanie J.A."/>
            <person name="Ng W.-L."/>
            <person name="Kazmierczak K.M."/>
            <person name="Andrzejewski T.M."/>
            <person name="Davidsen T.M."/>
            <person name="Wayne K.J."/>
            <person name="Tettelin H."/>
            <person name="Glass J.I."/>
            <person name="Rusch D."/>
            <person name="Podicherti R."/>
            <person name="Tsui H.-C.T."/>
            <person name="Winkler M.E."/>
        </authorList>
    </citation>
    <scope>NUCLEOTIDE SEQUENCE</scope>
</reference>
<gene>
    <name evidence="10" type="ORF">METZ01_LOCUS175852</name>
</gene>
<keyword evidence="2" id="KW-0540">Nuclease</keyword>
<dbReference type="AlphaFoldDB" id="A0A382CA55"/>
<evidence type="ECO:0000256" key="4">
    <source>
        <dbReference type="ARBA" id="ARBA00022759"/>
    </source>
</evidence>
<evidence type="ECO:0000259" key="9">
    <source>
        <dbReference type="SMART" id="SM00849"/>
    </source>
</evidence>
<dbReference type="EMBL" id="UINC01033544">
    <property type="protein sequence ID" value="SVB22998.1"/>
    <property type="molecule type" value="Genomic_DNA"/>
</dbReference>
<dbReference type="InterPro" id="IPR055132">
    <property type="entry name" value="RNase_J_b_CASP"/>
</dbReference>
<evidence type="ECO:0000313" key="10">
    <source>
        <dbReference type="EMBL" id="SVB22998.1"/>
    </source>
</evidence>
<dbReference type="PIRSF" id="PIRSF004803">
    <property type="entry name" value="RnjA"/>
    <property type="match status" value="1"/>
</dbReference>
<dbReference type="Gene3D" id="3.10.20.580">
    <property type="match status" value="1"/>
</dbReference>
<evidence type="ECO:0000256" key="8">
    <source>
        <dbReference type="ARBA" id="ARBA00022884"/>
    </source>
</evidence>
<dbReference type="Pfam" id="PF07521">
    <property type="entry name" value="RMMBL"/>
    <property type="match status" value="1"/>
</dbReference>
<dbReference type="GO" id="GO:0006396">
    <property type="term" value="P:RNA processing"/>
    <property type="evidence" value="ECO:0007669"/>
    <property type="project" value="InterPro"/>
</dbReference>
<keyword evidence="4" id="KW-0255">Endonuclease</keyword>
<evidence type="ECO:0000256" key="7">
    <source>
        <dbReference type="ARBA" id="ARBA00022839"/>
    </source>
</evidence>
<dbReference type="InterPro" id="IPR011108">
    <property type="entry name" value="RMMBL"/>
</dbReference>
<keyword evidence="5" id="KW-0378">Hydrolase</keyword>
<sequence>LSFSFTPELNPYNNLKILKRFMTENQTDYVSIVPLGGLGEFGMNIMAYECGDDIVVIDCGIMFSDDSAPGVDYIIPDISYLVQNEHKIRAIIITHAHEDHMGSLSFFLDQINVPVYGTALTLAFAKERLRENKMLSKSNLNVITPNDSLELGCFKLEFIHMTHSIPSALAVVVNTPVGVIVHTSDFKFDPTPVDDKPSEIHKLAALGEKGVLLLLSDSTNADRPGVTPSERSIYPSLDNVFQNAEQGLFVCTFASSLHRIQQFIDLAIKHRRLIAISGRSMIGNINIAAELGYLDLPHDLLIDLKDVKRFESNETMILCTGSQGEERSAMSLISRGDHASLHIDSGDTVLMSARQIPGNERDIQKMIGYILRRGAHVIQEQNEHVHVSGHGAREDLKLMLTLTKPKFFIPIHGEYSNLVQHAELAESLGIPNQSIIVAETGELILLNDDDCYIDGRVQSGVVFVDGKLRTTEDIVLRDRCQLSTNGMVIPVVVISRETGKVLGMPEIASRGFVHIDVSEDLITEAKEVVAKAVEKVSFDLEEEVDLIRDEIRAELKRFLRSQTAQTPIILPVVMLV</sequence>
<accession>A0A382CA55</accession>
<keyword evidence="8" id="KW-0694">RNA-binding</keyword>
<keyword evidence="1" id="KW-0963">Cytoplasm</keyword>
<dbReference type="InterPro" id="IPR001587">
    <property type="entry name" value="RNase_J_CS"/>
</dbReference>
<dbReference type="GO" id="GO:0008270">
    <property type="term" value="F:zinc ion binding"/>
    <property type="evidence" value="ECO:0007669"/>
    <property type="project" value="InterPro"/>
</dbReference>
<dbReference type="Pfam" id="PF22505">
    <property type="entry name" value="RNase_J_b_CASP"/>
    <property type="match status" value="1"/>
</dbReference>
<dbReference type="HAMAP" id="MF_01491">
    <property type="entry name" value="RNase_J_bact"/>
    <property type="match status" value="1"/>
</dbReference>
<dbReference type="InterPro" id="IPR001279">
    <property type="entry name" value="Metallo-B-lactamas"/>
</dbReference>
<dbReference type="NCBIfam" id="TIGR00649">
    <property type="entry name" value="MG423"/>
    <property type="match status" value="1"/>
</dbReference>
<keyword evidence="6" id="KW-0862">Zinc</keyword>
<dbReference type="PANTHER" id="PTHR43694:SF1">
    <property type="entry name" value="RIBONUCLEASE J"/>
    <property type="match status" value="1"/>
</dbReference>
<dbReference type="GO" id="GO:0003723">
    <property type="term" value="F:RNA binding"/>
    <property type="evidence" value="ECO:0007669"/>
    <property type="project" value="UniProtKB-KW"/>
</dbReference>
<dbReference type="InterPro" id="IPR041636">
    <property type="entry name" value="RNase_J_C"/>
</dbReference>
<feature type="domain" description="Metallo-beta-lactamase" evidence="9">
    <location>
        <begin position="42"/>
        <end position="237"/>
    </location>
</feature>
<dbReference type="InterPro" id="IPR042173">
    <property type="entry name" value="RNase_J_2"/>
</dbReference>
<feature type="non-terminal residue" evidence="10">
    <location>
        <position position="1"/>
    </location>
</feature>
<organism evidence="10">
    <name type="scientific">marine metagenome</name>
    <dbReference type="NCBI Taxonomy" id="408172"/>
    <lineage>
        <taxon>unclassified sequences</taxon>
        <taxon>metagenomes</taxon>
        <taxon>ecological metagenomes</taxon>
    </lineage>
</organism>
<evidence type="ECO:0000256" key="5">
    <source>
        <dbReference type="ARBA" id="ARBA00022801"/>
    </source>
</evidence>
<dbReference type="InterPro" id="IPR036866">
    <property type="entry name" value="RibonucZ/Hydroxyglut_hydro"/>
</dbReference>
<keyword evidence="3" id="KW-0479">Metal-binding</keyword>
<dbReference type="GO" id="GO:0004521">
    <property type="term" value="F:RNA endonuclease activity"/>
    <property type="evidence" value="ECO:0007669"/>
    <property type="project" value="InterPro"/>
</dbReference>
<dbReference type="InterPro" id="IPR004613">
    <property type="entry name" value="RNase_J"/>
</dbReference>